<accession>A0ABU4ZI48</accession>
<evidence type="ECO:0000313" key="1">
    <source>
        <dbReference type="EMBL" id="MDX8525049.1"/>
    </source>
</evidence>
<sequence length="40" mass="4342">MPASAIAGPTSTTGRTAKLLQRFYERLGFKASHSGYKVEL</sequence>
<reference evidence="1 2" key="1">
    <citation type="submission" date="2023-08" db="EMBL/GenBank/DDBJ databases">
        <title>Implementing the SeqCode for naming new Mesorhizobium species isolated from Vachellia karroo root nodules.</title>
        <authorList>
            <person name="Van Lill M."/>
        </authorList>
    </citation>
    <scope>NUCLEOTIDE SEQUENCE [LARGE SCALE GENOMIC DNA]</scope>
    <source>
        <strain evidence="1 2">MSK 1335</strain>
    </source>
</reference>
<comment type="caution">
    <text evidence="1">The sequence shown here is derived from an EMBL/GenBank/DDBJ whole genome shotgun (WGS) entry which is preliminary data.</text>
</comment>
<keyword evidence="2" id="KW-1185">Reference proteome</keyword>
<organism evidence="1 2">
    <name type="scientific">Mesorhizobium montanum</name>
    <dbReference type="NCBI Taxonomy" id="3072323"/>
    <lineage>
        <taxon>Bacteria</taxon>
        <taxon>Pseudomonadati</taxon>
        <taxon>Pseudomonadota</taxon>
        <taxon>Alphaproteobacteria</taxon>
        <taxon>Hyphomicrobiales</taxon>
        <taxon>Phyllobacteriaceae</taxon>
        <taxon>Mesorhizobium</taxon>
    </lineage>
</organism>
<proteinExistence type="predicted"/>
<evidence type="ECO:0000313" key="2">
    <source>
        <dbReference type="Proteomes" id="UP001276840"/>
    </source>
</evidence>
<dbReference type="EMBL" id="JAVIJF010000007">
    <property type="protein sequence ID" value="MDX8525049.1"/>
    <property type="molecule type" value="Genomic_DNA"/>
</dbReference>
<dbReference type="RefSeq" id="WP_320232886.1">
    <property type="nucleotide sequence ID" value="NZ_JAVIJF010000007.1"/>
</dbReference>
<dbReference type="Proteomes" id="UP001276840">
    <property type="component" value="Unassembled WGS sequence"/>
</dbReference>
<protein>
    <recommendedName>
        <fullName evidence="3">Acetyltransferase</fullName>
    </recommendedName>
</protein>
<evidence type="ECO:0008006" key="3">
    <source>
        <dbReference type="Google" id="ProtNLM"/>
    </source>
</evidence>
<gene>
    <name evidence="1" type="ORF">RFM68_11060</name>
</gene>
<name>A0ABU4ZI48_9HYPH</name>